<feature type="transmembrane region" description="Helical" evidence="1">
    <location>
        <begin position="233"/>
        <end position="257"/>
    </location>
</feature>
<comment type="caution">
    <text evidence="2">The sequence shown here is derived from an EMBL/GenBank/DDBJ whole genome shotgun (WGS) entry which is preliminary data.</text>
</comment>
<gene>
    <name evidence="2" type="ORF">LCGC14_0590980</name>
</gene>
<evidence type="ECO:0000256" key="1">
    <source>
        <dbReference type="SAM" id="Phobius"/>
    </source>
</evidence>
<evidence type="ECO:0008006" key="3">
    <source>
        <dbReference type="Google" id="ProtNLM"/>
    </source>
</evidence>
<proteinExistence type="predicted"/>
<feature type="transmembrane region" description="Helical" evidence="1">
    <location>
        <begin position="12"/>
        <end position="35"/>
    </location>
</feature>
<reference evidence="2" key="1">
    <citation type="journal article" date="2015" name="Nature">
        <title>Complex archaea that bridge the gap between prokaryotes and eukaryotes.</title>
        <authorList>
            <person name="Spang A."/>
            <person name="Saw J.H."/>
            <person name="Jorgensen S.L."/>
            <person name="Zaremba-Niedzwiedzka K."/>
            <person name="Martijn J."/>
            <person name="Lind A.E."/>
            <person name="van Eijk R."/>
            <person name="Schleper C."/>
            <person name="Guy L."/>
            <person name="Ettema T.J."/>
        </authorList>
    </citation>
    <scope>NUCLEOTIDE SEQUENCE</scope>
</reference>
<dbReference type="AlphaFoldDB" id="A0A0F9RIE5"/>
<feature type="transmembrane region" description="Helical" evidence="1">
    <location>
        <begin position="195"/>
        <end position="213"/>
    </location>
</feature>
<evidence type="ECO:0000313" key="2">
    <source>
        <dbReference type="EMBL" id="KKN54559.1"/>
    </source>
</evidence>
<keyword evidence="1" id="KW-0812">Transmembrane</keyword>
<accession>A0A0F9RIE5</accession>
<sequence length="286" mass="32319">MTFSKYLKPLIIFIFSLAVVFIINFLVLGTAPGFMLLLSTSMPVDSLILNLLTVFSAIIFGYLFGYILGPLFIFIHKKTIGRKMVYGIEEKPLTKKFKGYFTKALWPALFSINIALILANYPFVTDLITSIPTPGLLSPLAPWATFIAILPITTAASLIVFSPVLHLIDSGIIYHNKDKTRDMYDSTEVRNIGNWFNTLLKGYAGIAVFYNYFSFFSNMIELMIASPDLTSGIASIFTLAIYPILITILIIPSIIILDITREKRRTYLLKKVKKFQIEQPMEIEIK</sequence>
<keyword evidence="1" id="KW-0472">Membrane</keyword>
<feature type="transmembrane region" description="Helical" evidence="1">
    <location>
        <begin position="143"/>
        <end position="174"/>
    </location>
</feature>
<organism evidence="2">
    <name type="scientific">marine sediment metagenome</name>
    <dbReference type="NCBI Taxonomy" id="412755"/>
    <lineage>
        <taxon>unclassified sequences</taxon>
        <taxon>metagenomes</taxon>
        <taxon>ecological metagenomes</taxon>
    </lineage>
</organism>
<feature type="transmembrane region" description="Helical" evidence="1">
    <location>
        <begin position="47"/>
        <end position="75"/>
    </location>
</feature>
<name>A0A0F9RIE5_9ZZZZ</name>
<protein>
    <recommendedName>
        <fullName evidence="3">DUF4013 domain-containing protein</fullName>
    </recommendedName>
</protein>
<feature type="transmembrane region" description="Helical" evidence="1">
    <location>
        <begin position="104"/>
        <end position="123"/>
    </location>
</feature>
<dbReference type="EMBL" id="LAZR01000923">
    <property type="protein sequence ID" value="KKN54559.1"/>
    <property type="molecule type" value="Genomic_DNA"/>
</dbReference>
<keyword evidence="1" id="KW-1133">Transmembrane helix</keyword>